<dbReference type="EMBL" id="FNCO01000002">
    <property type="protein sequence ID" value="SDG63035.1"/>
    <property type="molecule type" value="Genomic_DNA"/>
</dbReference>
<keyword evidence="1" id="KW-1133">Transmembrane helix</keyword>
<dbReference type="AlphaFoldDB" id="A0A1G7VT85"/>
<feature type="domain" description="RNA polymerase sigma factor 70 region 4 type 2" evidence="2">
    <location>
        <begin position="28"/>
        <end position="72"/>
    </location>
</feature>
<protein>
    <submittedName>
        <fullName evidence="4">Sigma-70, region 4</fullName>
    </submittedName>
</protein>
<dbReference type="InterPro" id="IPR013249">
    <property type="entry name" value="RNA_pol_sigma70_r4_t2"/>
</dbReference>
<dbReference type="InterPro" id="IPR013324">
    <property type="entry name" value="RNA_pol_sigma_r3/r4-like"/>
</dbReference>
<dbReference type="OrthoDB" id="6991269at2"/>
<dbReference type="Proteomes" id="UP000182894">
    <property type="component" value="Unassembled WGS sequence"/>
</dbReference>
<dbReference type="STRING" id="89065.SAMN05216605_102622"/>
<dbReference type="GO" id="GO:0006352">
    <property type="term" value="P:DNA-templated transcription initiation"/>
    <property type="evidence" value="ECO:0007669"/>
    <property type="project" value="InterPro"/>
</dbReference>
<feature type="transmembrane region" description="Helical" evidence="1">
    <location>
        <begin position="158"/>
        <end position="178"/>
    </location>
</feature>
<dbReference type="SUPFAM" id="SSF88659">
    <property type="entry name" value="Sigma3 and sigma4 domains of RNA polymerase sigma factors"/>
    <property type="match status" value="1"/>
</dbReference>
<accession>A0A1G7VT85</accession>
<name>A0A1G7VT85_9PSED</name>
<dbReference type="Pfam" id="PF16220">
    <property type="entry name" value="DUF4880"/>
    <property type="match status" value="1"/>
</dbReference>
<keyword evidence="1" id="KW-0812">Transmembrane</keyword>
<reference evidence="5" key="1">
    <citation type="submission" date="2016-10" db="EMBL/GenBank/DDBJ databases">
        <authorList>
            <person name="Varghese N."/>
            <person name="Submissions S."/>
        </authorList>
    </citation>
    <scope>NUCLEOTIDE SEQUENCE [LARGE SCALE GENOMIC DNA]</scope>
    <source>
        <strain evidence="5">ATCC 700689</strain>
    </source>
</reference>
<evidence type="ECO:0000256" key="1">
    <source>
        <dbReference type="SAM" id="Phobius"/>
    </source>
</evidence>
<keyword evidence="5" id="KW-1185">Reference proteome</keyword>
<dbReference type="RefSeq" id="WP_074751188.1">
    <property type="nucleotide sequence ID" value="NZ_FNCO01000002.1"/>
</dbReference>
<feature type="domain" description="FecR N-terminal" evidence="3">
    <location>
        <begin position="93"/>
        <end position="134"/>
    </location>
</feature>
<dbReference type="Gene3D" id="1.10.10.10">
    <property type="entry name" value="Winged helix-like DNA-binding domain superfamily/Winged helix DNA-binding domain"/>
    <property type="match status" value="1"/>
</dbReference>
<dbReference type="GO" id="GO:0016987">
    <property type="term" value="F:sigma factor activity"/>
    <property type="evidence" value="ECO:0007669"/>
    <property type="project" value="InterPro"/>
</dbReference>
<proteinExistence type="predicted"/>
<sequence length="179" mass="20868">MTNQLTSLFSLSMRQPDEPVSQETDGYRRRIQKLPRRTQQIFLLSRLDQMNYADIAQLLELEVKAVERCMVRLLDQCSEGLVDSQAMNAVNLQAHRWYVHLQSPQATASQRIEFRHWLDADANHLRAFQETERLWCRLQAPAAILGANGWHRRKRRVYLGWLLLTAFLCSVLVTAEAFT</sequence>
<organism evidence="4 5">
    <name type="scientific">Pseudomonas abietaniphila</name>
    <dbReference type="NCBI Taxonomy" id="89065"/>
    <lineage>
        <taxon>Bacteria</taxon>
        <taxon>Pseudomonadati</taxon>
        <taxon>Pseudomonadota</taxon>
        <taxon>Gammaproteobacteria</taxon>
        <taxon>Pseudomonadales</taxon>
        <taxon>Pseudomonadaceae</taxon>
        <taxon>Pseudomonas</taxon>
    </lineage>
</organism>
<evidence type="ECO:0000313" key="5">
    <source>
        <dbReference type="Proteomes" id="UP000182894"/>
    </source>
</evidence>
<dbReference type="GO" id="GO:0003677">
    <property type="term" value="F:DNA binding"/>
    <property type="evidence" value="ECO:0007669"/>
    <property type="project" value="InterPro"/>
</dbReference>
<dbReference type="InterPro" id="IPR032623">
    <property type="entry name" value="FecR_N"/>
</dbReference>
<evidence type="ECO:0000259" key="2">
    <source>
        <dbReference type="Pfam" id="PF08281"/>
    </source>
</evidence>
<dbReference type="Pfam" id="PF08281">
    <property type="entry name" value="Sigma70_r4_2"/>
    <property type="match status" value="1"/>
</dbReference>
<evidence type="ECO:0000259" key="3">
    <source>
        <dbReference type="Pfam" id="PF16220"/>
    </source>
</evidence>
<gene>
    <name evidence="4" type="ORF">SAMN05216605_102622</name>
</gene>
<keyword evidence="1" id="KW-0472">Membrane</keyword>
<evidence type="ECO:0000313" key="4">
    <source>
        <dbReference type="EMBL" id="SDG63035.1"/>
    </source>
</evidence>
<dbReference type="InterPro" id="IPR036388">
    <property type="entry name" value="WH-like_DNA-bd_sf"/>
</dbReference>